<reference evidence="2 3" key="1">
    <citation type="submission" date="2016-10" db="EMBL/GenBank/DDBJ databases">
        <authorList>
            <person name="de Groot N.N."/>
        </authorList>
    </citation>
    <scope>NUCLEOTIDE SEQUENCE [LARGE SCALE GENOMIC DNA]</scope>
    <source>
        <strain evidence="2 3">DSM 19981</strain>
    </source>
</reference>
<dbReference type="RefSeq" id="WP_092953831.1">
    <property type="nucleotide sequence ID" value="NZ_FOSQ01000001.1"/>
</dbReference>
<proteinExistence type="predicted"/>
<dbReference type="STRING" id="1123062.SAMN02745775_10178"/>
<sequence length="226" mass="23082">MSMPDEGGAGWFAALPRPLSRTSALAGTPYAFSLDDFSEQEPDVAAPDPEPTPEPEPDPLPALLEAARAEGFAAGRDAGREEAMRSIEAAAAATLRDAASALSLGVAEAREVAEATADAVARAALAAVLAALPTLAARCGEAEVIRFAEGLLPCLAGESTVALRVAPDLVAPVAARFADQPRLEVLADASLARGDARASWRGGEAARHAEAARRVVMDAFAGFGLA</sequence>
<keyword evidence="2" id="KW-0282">Flagellum</keyword>
<evidence type="ECO:0000313" key="2">
    <source>
        <dbReference type="EMBL" id="SFK15911.1"/>
    </source>
</evidence>
<keyword evidence="2" id="KW-0969">Cilium</keyword>
<organism evidence="2 3">
    <name type="scientific">Falsiroseomonas stagni DSM 19981</name>
    <dbReference type="NCBI Taxonomy" id="1123062"/>
    <lineage>
        <taxon>Bacteria</taxon>
        <taxon>Pseudomonadati</taxon>
        <taxon>Pseudomonadota</taxon>
        <taxon>Alphaproteobacteria</taxon>
        <taxon>Acetobacterales</taxon>
        <taxon>Roseomonadaceae</taxon>
        <taxon>Falsiroseomonas</taxon>
    </lineage>
</organism>
<evidence type="ECO:0000313" key="3">
    <source>
        <dbReference type="Proteomes" id="UP000199473"/>
    </source>
</evidence>
<keyword evidence="2" id="KW-0966">Cell projection</keyword>
<evidence type="ECO:0000256" key="1">
    <source>
        <dbReference type="SAM" id="MobiDB-lite"/>
    </source>
</evidence>
<dbReference type="EMBL" id="FOSQ01000001">
    <property type="protein sequence ID" value="SFK15911.1"/>
    <property type="molecule type" value="Genomic_DNA"/>
</dbReference>
<feature type="region of interest" description="Disordered" evidence="1">
    <location>
        <begin position="31"/>
        <end position="60"/>
    </location>
</feature>
<dbReference type="Proteomes" id="UP000199473">
    <property type="component" value="Unassembled WGS sequence"/>
</dbReference>
<dbReference type="AlphaFoldDB" id="A0A1I3XA83"/>
<gene>
    <name evidence="2" type="ORF">SAMN02745775_10178</name>
</gene>
<keyword evidence="3" id="KW-1185">Reference proteome</keyword>
<accession>A0A1I3XA83</accession>
<protein>
    <submittedName>
        <fullName evidence="2">Flagellar assembly protein FliH</fullName>
    </submittedName>
</protein>
<name>A0A1I3XA83_9PROT</name>